<evidence type="ECO:0000313" key="13">
    <source>
        <dbReference type="Proteomes" id="UP000254807"/>
    </source>
</evidence>
<evidence type="ECO:0000256" key="5">
    <source>
        <dbReference type="ARBA" id="ARBA00023136"/>
    </source>
</evidence>
<dbReference type="RefSeq" id="WP_005472481.1">
    <property type="nucleotide sequence ID" value="NZ_BSYC01000002.1"/>
</dbReference>
<feature type="transmembrane region" description="Helical" evidence="6">
    <location>
        <begin position="115"/>
        <end position="140"/>
    </location>
</feature>
<dbReference type="AlphaFoldDB" id="A0A1L8TUJ1"/>
<feature type="transmembrane region" description="Helical" evidence="6">
    <location>
        <begin position="77"/>
        <end position="95"/>
    </location>
</feature>
<sequence length="316" mass="36338">MKIGMRTVKTAIASGLSMAVAQAIGLLYAPAAGIIAILSVGNTKKTSLYTGIGRLISLALATILAFCSFSLLGYNPLGFVLFLFLFIPMAVRFSLTDGIVVNSVLVTHYLLEESFAWRLIVNEFLLMILGVGFALVFNLYMPDGEKELKELQQETEKTFKRLLKDMSEHLNQPSRLTLQGQCQSLLAKIRQGQEKAQVHQENQWSQKNSYYEAYFAMRRAQVRLLTEMIGLLRSIWVEEVYTEKFRALLLYTAETFDEANDGEDLLLRIEELYQDYRQKPLPRNREEFENRAQLFQFLQSFKRFIEIKAEFAERDH</sequence>
<evidence type="ECO:0000256" key="3">
    <source>
        <dbReference type="ARBA" id="ARBA00022692"/>
    </source>
</evidence>
<dbReference type="Proteomes" id="UP000254807">
    <property type="component" value="Unassembled WGS sequence"/>
</dbReference>
<evidence type="ECO:0000313" key="15">
    <source>
        <dbReference type="Proteomes" id="UP000516696"/>
    </source>
</evidence>
<evidence type="ECO:0000313" key="16">
    <source>
        <dbReference type="Proteomes" id="UP000571857"/>
    </source>
</evidence>
<dbReference type="EMBL" id="JASUBT010000005">
    <property type="protein sequence ID" value="MDL4935850.1"/>
    <property type="molecule type" value="Genomic_DNA"/>
</dbReference>
<accession>A0A1L8TUJ1</accession>
<dbReference type="EMBL" id="JABXJK010000064">
    <property type="protein sequence ID" value="MBA0973427.1"/>
    <property type="molecule type" value="Genomic_DNA"/>
</dbReference>
<dbReference type="Gene3D" id="1.20.120.940">
    <property type="entry name" value="Putative aromatic acid exporter, C-terminal domain"/>
    <property type="match status" value="1"/>
</dbReference>
<evidence type="ECO:0000256" key="6">
    <source>
        <dbReference type="SAM" id="Phobius"/>
    </source>
</evidence>
<evidence type="ECO:0000313" key="17">
    <source>
        <dbReference type="Proteomes" id="UP001241571"/>
    </source>
</evidence>
<gene>
    <name evidence="11" type="ORF">EGM181_08495</name>
    <name evidence="10" type="ORF">GTI89_00495</name>
    <name evidence="8" type="ORF">HWH42_12710</name>
    <name evidence="12" type="ORF">NCTC12360_01023</name>
    <name evidence="9" type="ORF">QRX88_09000</name>
</gene>
<feature type="domain" description="Putative aromatic acid exporter C-terminal" evidence="7">
    <location>
        <begin position="145"/>
        <end position="308"/>
    </location>
</feature>
<dbReference type="Proteomes" id="UP000516696">
    <property type="component" value="Chromosome"/>
</dbReference>
<dbReference type="InterPro" id="IPR038323">
    <property type="entry name" value="ArAE_1_C_sf"/>
</dbReference>
<dbReference type="PANTHER" id="PTHR40064">
    <property type="entry name" value="MEMBRANE PROTEIN-RELATED"/>
    <property type="match status" value="1"/>
</dbReference>
<dbReference type="InterPro" id="IPR021062">
    <property type="entry name" value="ArAE_1_C"/>
</dbReference>
<keyword evidence="13" id="KW-1185">Reference proteome</keyword>
<name>A0A1L8TUJ1_ENTGA</name>
<organism evidence="10 14">
    <name type="scientific">Enterococcus gallinarum</name>
    <dbReference type="NCBI Taxonomy" id="1353"/>
    <lineage>
        <taxon>Bacteria</taxon>
        <taxon>Bacillati</taxon>
        <taxon>Bacillota</taxon>
        <taxon>Bacilli</taxon>
        <taxon>Lactobacillales</taxon>
        <taxon>Enterococcaceae</taxon>
        <taxon>Enterococcus</taxon>
    </lineage>
</organism>
<reference evidence="9 17" key="5">
    <citation type="submission" date="2023-06" db="EMBL/GenBank/DDBJ databases">
        <title>Acute promotion of culturable opportunistic pathogens and persistent increase of antibiotic resistance following antibiotic exposure in mouse gut microbiota.</title>
        <authorList>
            <person name="Li L."/>
            <person name="Wang B."/>
            <person name="Sun Y."/>
            <person name="Wang M."/>
            <person name="Xu H."/>
        </authorList>
    </citation>
    <scope>NUCLEOTIDE SEQUENCE [LARGE SCALE GENOMIC DNA]</scope>
    <source>
        <strain evidence="9 17">CRI2_2</strain>
    </source>
</reference>
<reference evidence="11 15" key="3">
    <citation type="submission" date="2020-03" db="EMBL/GenBank/DDBJ databases">
        <title>Characterization of ganglioside-mimicking enterococci.</title>
        <authorList>
            <person name="Patry R.T."/>
            <person name="Nothaft H."/>
            <person name="Bridger R."/>
            <person name="Shajahan A."/>
            <person name="Huynh S."/>
            <person name="Sanchez S."/>
            <person name="Azadi P."/>
            <person name="Cooper K."/>
            <person name="Miller W.G."/>
            <person name="Parker C.T."/>
            <person name="Wells L."/>
            <person name="Szymanski C.M."/>
        </authorList>
    </citation>
    <scope>NUCLEOTIDE SEQUENCE [LARGE SCALE GENOMIC DNA]</scope>
    <source>
        <strain evidence="11 15">EGM181</strain>
    </source>
</reference>
<evidence type="ECO:0000256" key="1">
    <source>
        <dbReference type="ARBA" id="ARBA00004651"/>
    </source>
</evidence>
<keyword evidence="4 6" id="KW-1133">Transmembrane helix</keyword>
<dbReference type="Pfam" id="PF06081">
    <property type="entry name" value="ArAE_1"/>
    <property type="match status" value="1"/>
</dbReference>
<reference evidence="12 13" key="1">
    <citation type="submission" date="2018-06" db="EMBL/GenBank/DDBJ databases">
        <authorList>
            <consortium name="Pathogen Informatics"/>
            <person name="Doyle S."/>
        </authorList>
    </citation>
    <scope>NUCLEOTIDE SEQUENCE [LARGE SCALE GENOMIC DNA]</scope>
    <source>
        <strain evidence="12 13">NCTC12360</strain>
    </source>
</reference>
<dbReference type="PANTHER" id="PTHR40064:SF1">
    <property type="entry name" value="MEMBRANE PROTEIN"/>
    <property type="match status" value="1"/>
</dbReference>
<dbReference type="Pfam" id="PF11728">
    <property type="entry name" value="ArAE_1_C"/>
    <property type="match status" value="1"/>
</dbReference>
<evidence type="ECO:0000256" key="4">
    <source>
        <dbReference type="ARBA" id="ARBA00022989"/>
    </source>
</evidence>
<dbReference type="GO" id="GO:0005886">
    <property type="term" value="C:plasma membrane"/>
    <property type="evidence" value="ECO:0007669"/>
    <property type="project" value="UniProtKB-SubCell"/>
</dbReference>
<evidence type="ECO:0000259" key="7">
    <source>
        <dbReference type="Pfam" id="PF11728"/>
    </source>
</evidence>
<reference evidence="10 14" key="2">
    <citation type="submission" date="2019-04" db="EMBL/GenBank/DDBJ databases">
        <title>Step-wise assembly of the neonatal virome modulated by breast feeding.</title>
        <authorList>
            <person name="Liang G."/>
            <person name="Bushman F."/>
        </authorList>
    </citation>
    <scope>NUCLEOTIDE SEQUENCE [LARGE SCALE GENOMIC DNA]</scope>
    <source>
        <strain evidence="10 14">E3404</strain>
    </source>
</reference>
<evidence type="ECO:0000256" key="2">
    <source>
        <dbReference type="ARBA" id="ARBA00022475"/>
    </source>
</evidence>
<evidence type="ECO:0000313" key="10">
    <source>
        <dbReference type="EMBL" id="MXS24570.1"/>
    </source>
</evidence>
<dbReference type="Proteomes" id="UP001241571">
    <property type="component" value="Unassembled WGS sequence"/>
</dbReference>
<feature type="transmembrane region" description="Helical" evidence="6">
    <location>
        <begin position="12"/>
        <end position="40"/>
    </location>
</feature>
<keyword evidence="2" id="KW-1003">Cell membrane</keyword>
<dbReference type="InterPro" id="IPR010343">
    <property type="entry name" value="ArAE_1"/>
</dbReference>
<protein>
    <submittedName>
        <fullName evidence="10">Aromatic acid exporter family protein</fullName>
    </submittedName>
    <submittedName>
        <fullName evidence="12">Predicted membrane protein</fullName>
    </submittedName>
</protein>
<evidence type="ECO:0000313" key="8">
    <source>
        <dbReference type="EMBL" id="MBA0973427.1"/>
    </source>
</evidence>
<dbReference type="InterPro" id="IPR052984">
    <property type="entry name" value="UPF0421"/>
</dbReference>
<evidence type="ECO:0000313" key="9">
    <source>
        <dbReference type="EMBL" id="MDL4935850.1"/>
    </source>
</evidence>
<proteinExistence type="predicted"/>
<dbReference type="EMBL" id="WVTI01000001">
    <property type="protein sequence ID" value="MXS24570.1"/>
    <property type="molecule type" value="Genomic_DNA"/>
</dbReference>
<keyword evidence="3 6" id="KW-0812">Transmembrane</keyword>
<dbReference type="OrthoDB" id="357521at2"/>
<dbReference type="EMBL" id="UFYW01000001">
    <property type="protein sequence ID" value="STD82592.1"/>
    <property type="molecule type" value="Genomic_DNA"/>
</dbReference>
<evidence type="ECO:0000313" key="12">
    <source>
        <dbReference type="EMBL" id="STD82592.1"/>
    </source>
</evidence>
<comment type="subcellular location">
    <subcellularLocation>
        <location evidence="1">Cell membrane</location>
        <topology evidence="1">Multi-pass membrane protein</topology>
    </subcellularLocation>
</comment>
<reference evidence="8 16" key="4">
    <citation type="submission" date="2020-06" db="EMBL/GenBank/DDBJ databases">
        <title>Crossreactivity between MHC class I-restricted antigens from cancer cells and an enterococcal bacteriophage.</title>
        <authorList>
            <person name="Fluckiger A."/>
            <person name="Daillere R."/>
            <person name="Sassi M."/>
            <person name="Cattoir V."/>
            <person name="Kroemer G."/>
            <person name="Zitvogel L."/>
        </authorList>
    </citation>
    <scope>NUCLEOTIDE SEQUENCE [LARGE SCALE GENOMIC DNA]</scope>
    <source>
        <strain evidence="8 16">EG4</strain>
    </source>
</reference>
<evidence type="ECO:0000313" key="11">
    <source>
        <dbReference type="EMBL" id="QOG27282.1"/>
    </source>
</evidence>
<keyword evidence="5 6" id="KW-0472">Membrane</keyword>
<feature type="transmembrane region" description="Helical" evidence="6">
    <location>
        <begin position="52"/>
        <end position="72"/>
    </location>
</feature>
<dbReference type="EMBL" id="CP050485">
    <property type="protein sequence ID" value="QOG27282.1"/>
    <property type="molecule type" value="Genomic_DNA"/>
</dbReference>
<evidence type="ECO:0000313" key="14">
    <source>
        <dbReference type="Proteomes" id="UP000439965"/>
    </source>
</evidence>
<dbReference type="Proteomes" id="UP000571857">
    <property type="component" value="Unassembled WGS sequence"/>
</dbReference>
<dbReference type="Proteomes" id="UP000439965">
    <property type="component" value="Unassembled WGS sequence"/>
</dbReference>